<organism evidence="3 4">
    <name type="scientific">Dothidotthia symphoricarpi CBS 119687</name>
    <dbReference type="NCBI Taxonomy" id="1392245"/>
    <lineage>
        <taxon>Eukaryota</taxon>
        <taxon>Fungi</taxon>
        <taxon>Dikarya</taxon>
        <taxon>Ascomycota</taxon>
        <taxon>Pezizomycotina</taxon>
        <taxon>Dothideomycetes</taxon>
        <taxon>Pleosporomycetidae</taxon>
        <taxon>Pleosporales</taxon>
        <taxon>Dothidotthiaceae</taxon>
        <taxon>Dothidotthia</taxon>
    </lineage>
</organism>
<feature type="compositionally biased region" description="Polar residues" evidence="1">
    <location>
        <begin position="90"/>
        <end position="110"/>
    </location>
</feature>
<gene>
    <name evidence="3" type="ORF">P153DRAFT_287589</name>
</gene>
<feature type="compositionally biased region" description="Basic and acidic residues" evidence="1">
    <location>
        <begin position="76"/>
        <end position="88"/>
    </location>
</feature>
<feature type="region of interest" description="Disordered" evidence="1">
    <location>
        <begin position="76"/>
        <end position="120"/>
    </location>
</feature>
<evidence type="ECO:0000313" key="3">
    <source>
        <dbReference type="EMBL" id="KAF2130826.1"/>
    </source>
</evidence>
<feature type="region of interest" description="Disordered" evidence="1">
    <location>
        <begin position="281"/>
        <end position="332"/>
    </location>
</feature>
<reference evidence="3" key="1">
    <citation type="journal article" date="2020" name="Stud. Mycol.">
        <title>101 Dothideomycetes genomes: a test case for predicting lifestyles and emergence of pathogens.</title>
        <authorList>
            <person name="Haridas S."/>
            <person name="Albert R."/>
            <person name="Binder M."/>
            <person name="Bloem J."/>
            <person name="Labutti K."/>
            <person name="Salamov A."/>
            <person name="Andreopoulos B."/>
            <person name="Baker S."/>
            <person name="Barry K."/>
            <person name="Bills G."/>
            <person name="Bluhm B."/>
            <person name="Cannon C."/>
            <person name="Castanera R."/>
            <person name="Culley D."/>
            <person name="Daum C."/>
            <person name="Ezra D."/>
            <person name="Gonzalez J."/>
            <person name="Henrissat B."/>
            <person name="Kuo A."/>
            <person name="Liang C."/>
            <person name="Lipzen A."/>
            <person name="Lutzoni F."/>
            <person name="Magnuson J."/>
            <person name="Mondo S."/>
            <person name="Nolan M."/>
            <person name="Ohm R."/>
            <person name="Pangilinan J."/>
            <person name="Park H.-J."/>
            <person name="Ramirez L."/>
            <person name="Alfaro M."/>
            <person name="Sun H."/>
            <person name="Tritt A."/>
            <person name="Yoshinaga Y."/>
            <person name="Zwiers L.-H."/>
            <person name="Turgeon B."/>
            <person name="Goodwin S."/>
            <person name="Spatafora J."/>
            <person name="Crous P."/>
            <person name="Grigoriev I."/>
        </authorList>
    </citation>
    <scope>NUCLEOTIDE SEQUENCE</scope>
    <source>
        <strain evidence="3">CBS 119687</strain>
    </source>
</reference>
<dbReference type="InterPro" id="IPR050817">
    <property type="entry name" value="DjlA_DnaK_co-chaperone"/>
</dbReference>
<dbReference type="Gene3D" id="1.10.287.110">
    <property type="entry name" value="DnaJ domain"/>
    <property type="match status" value="1"/>
</dbReference>
<protein>
    <submittedName>
        <fullName evidence="3">DnaJ-domain-containing protein</fullName>
    </submittedName>
</protein>
<proteinExistence type="predicted"/>
<dbReference type="GeneID" id="54403978"/>
<dbReference type="OrthoDB" id="442087at2759"/>
<name>A0A6A6AGX8_9PLEO</name>
<dbReference type="Proteomes" id="UP000799771">
    <property type="component" value="Unassembled WGS sequence"/>
</dbReference>
<dbReference type="SUPFAM" id="SSF46565">
    <property type="entry name" value="Chaperone J-domain"/>
    <property type="match status" value="1"/>
</dbReference>
<dbReference type="InterPro" id="IPR001623">
    <property type="entry name" value="DnaJ_domain"/>
</dbReference>
<accession>A0A6A6AGX8</accession>
<dbReference type="SMART" id="SM00271">
    <property type="entry name" value="DnaJ"/>
    <property type="match status" value="1"/>
</dbReference>
<dbReference type="InterPro" id="IPR036869">
    <property type="entry name" value="J_dom_sf"/>
</dbReference>
<dbReference type="EMBL" id="ML977503">
    <property type="protein sequence ID" value="KAF2130826.1"/>
    <property type="molecule type" value="Genomic_DNA"/>
</dbReference>
<sequence length="437" mass="51238">MAVSAPTEDHYSVLEILPGATLKEIKTAYRRLARLYHPDKNNGSQTSTLRTQQINAAWEILKDSSKRKLYDRLWPRRESQSKDSRPDVTKPTSTAHWRWQSSPRPSPTSEHNARARAQSHKQRQAWLHFEKAQEAGIRQSRKHIHSLQSEISALAAKLQSTTRHFAVHVQWRAGIAMNTDELQRQMLQAEAMMKLRQQQLQQDESRLGRLELDLLRRRGQEYARLAAERKEERQWEAQEEQLRQEKLAKERVEAEAQKQRDTEWDARMEEVRQRMRNFTEKQAHLADEAKKAEAAEQRRMAEDRATEEQIQKRKLQEEANKKMEPEGKCGHESSWDRCPGPIDCTYCAWPPSTYAFRCPDCQILACLFCMTTLKAGCEPADYKSFWQRNVDPSPSAEALRFDIHADSDDDFNEVYYDCQDDFDDDDDSEYFDCREDM</sequence>
<evidence type="ECO:0000256" key="1">
    <source>
        <dbReference type="SAM" id="MobiDB-lite"/>
    </source>
</evidence>
<dbReference type="AlphaFoldDB" id="A0A6A6AGX8"/>
<keyword evidence="4" id="KW-1185">Reference proteome</keyword>
<dbReference type="Pfam" id="PF00226">
    <property type="entry name" value="DnaJ"/>
    <property type="match status" value="1"/>
</dbReference>
<feature type="domain" description="J" evidence="2">
    <location>
        <begin position="9"/>
        <end position="74"/>
    </location>
</feature>
<evidence type="ECO:0000259" key="2">
    <source>
        <dbReference type="PROSITE" id="PS50076"/>
    </source>
</evidence>
<dbReference type="PRINTS" id="PR00625">
    <property type="entry name" value="JDOMAIN"/>
</dbReference>
<dbReference type="CDD" id="cd06257">
    <property type="entry name" value="DnaJ"/>
    <property type="match status" value="1"/>
</dbReference>
<dbReference type="RefSeq" id="XP_033525213.1">
    <property type="nucleotide sequence ID" value="XM_033663546.1"/>
</dbReference>
<dbReference type="PROSITE" id="PS50076">
    <property type="entry name" value="DNAJ_2"/>
    <property type="match status" value="1"/>
</dbReference>
<dbReference type="PANTHER" id="PTHR24074">
    <property type="entry name" value="CO-CHAPERONE PROTEIN DJLA"/>
    <property type="match status" value="1"/>
</dbReference>
<evidence type="ECO:0000313" key="4">
    <source>
        <dbReference type="Proteomes" id="UP000799771"/>
    </source>
</evidence>